<dbReference type="InterPro" id="IPR005886">
    <property type="entry name" value="UDP_G4E"/>
</dbReference>
<dbReference type="Gene3D" id="3.40.50.720">
    <property type="entry name" value="NAD(P)-binding Rossmann-like Domain"/>
    <property type="match status" value="1"/>
</dbReference>
<sequence>MKLLVTGGAGYVGAVVTRLLIDAGHEVVVIDDLSRNDAAQVPDGAELITERVQDVAKILTPQARFDGVFHFAGLISAGESMAEPLLHWDNNTRASLALLTAMHDADCRRLIFSSTAACYGEPSELPLTEGAQTNPVNTYGATKLAVDHAITTVTRASKLGAVSMRYFNVAGAHVNADGSMIGERHDPETHLIPLALDVVAGKRAAFRLFGDDYPTPDGTCIRDYIHVTDLAEAHLNALDGCLPGEHRIFNLGSGTGFSNLQVVEAIREVTGHPLPVEITPRRPGDPAALYASSDRARTELGWTPSRESLHRIVGDAWTFYQSRG</sequence>
<dbReference type="UniPathway" id="UPA00214"/>
<keyword evidence="13" id="KW-1185">Reference proteome</keyword>
<evidence type="ECO:0000313" key="12">
    <source>
        <dbReference type="EMBL" id="MBB5870439.1"/>
    </source>
</evidence>
<keyword evidence="9 10" id="KW-0119">Carbohydrate metabolism</keyword>
<reference evidence="12 13" key="1">
    <citation type="submission" date="2020-08" db="EMBL/GenBank/DDBJ databases">
        <title>Sequencing the genomes of 1000 actinobacteria strains.</title>
        <authorList>
            <person name="Klenk H.-P."/>
        </authorList>
    </citation>
    <scope>NUCLEOTIDE SEQUENCE [LARGE SCALE GENOMIC DNA]</scope>
    <source>
        <strain evidence="12 13">DSM 45362</strain>
    </source>
</reference>
<dbReference type="NCBIfam" id="TIGR01179">
    <property type="entry name" value="galE"/>
    <property type="match status" value="1"/>
</dbReference>
<dbReference type="SUPFAM" id="SSF51735">
    <property type="entry name" value="NAD(P)-binding Rossmann-fold domains"/>
    <property type="match status" value="1"/>
</dbReference>
<name>A0A841BTF3_9ACTN</name>
<evidence type="ECO:0000259" key="11">
    <source>
        <dbReference type="Pfam" id="PF01370"/>
    </source>
</evidence>
<evidence type="ECO:0000256" key="2">
    <source>
        <dbReference type="ARBA" id="ARBA00001911"/>
    </source>
</evidence>
<dbReference type="Proteomes" id="UP000587527">
    <property type="component" value="Unassembled WGS sequence"/>
</dbReference>
<evidence type="ECO:0000256" key="4">
    <source>
        <dbReference type="ARBA" id="ARBA00007637"/>
    </source>
</evidence>
<evidence type="ECO:0000256" key="6">
    <source>
        <dbReference type="ARBA" id="ARBA00018569"/>
    </source>
</evidence>
<dbReference type="GO" id="GO:0003978">
    <property type="term" value="F:UDP-glucose 4-epimerase activity"/>
    <property type="evidence" value="ECO:0007669"/>
    <property type="project" value="UniProtKB-UniRule"/>
</dbReference>
<dbReference type="Pfam" id="PF01370">
    <property type="entry name" value="Epimerase"/>
    <property type="match status" value="1"/>
</dbReference>
<evidence type="ECO:0000256" key="1">
    <source>
        <dbReference type="ARBA" id="ARBA00000083"/>
    </source>
</evidence>
<dbReference type="AlphaFoldDB" id="A0A841BTF3"/>
<dbReference type="EC" id="5.1.3.2" evidence="5 10"/>
<dbReference type="Gene3D" id="3.90.25.10">
    <property type="entry name" value="UDP-galactose 4-epimerase, domain 1"/>
    <property type="match status" value="1"/>
</dbReference>
<protein>
    <recommendedName>
        <fullName evidence="6 10">UDP-glucose 4-epimerase</fullName>
        <ecNumber evidence="5 10">5.1.3.2</ecNumber>
    </recommendedName>
</protein>
<keyword evidence="8 10" id="KW-0413">Isomerase</keyword>
<comment type="subunit">
    <text evidence="10">Homodimer.</text>
</comment>
<dbReference type="PANTHER" id="PTHR43725">
    <property type="entry name" value="UDP-GLUCOSE 4-EPIMERASE"/>
    <property type="match status" value="1"/>
</dbReference>
<comment type="catalytic activity">
    <reaction evidence="1 10">
        <text>UDP-alpha-D-glucose = UDP-alpha-D-galactose</text>
        <dbReference type="Rhea" id="RHEA:22168"/>
        <dbReference type="ChEBI" id="CHEBI:58885"/>
        <dbReference type="ChEBI" id="CHEBI:66914"/>
        <dbReference type="EC" id="5.1.3.2"/>
    </reaction>
</comment>
<dbReference type="EMBL" id="JACHMN010000002">
    <property type="protein sequence ID" value="MBB5870439.1"/>
    <property type="molecule type" value="Genomic_DNA"/>
</dbReference>
<dbReference type="GO" id="GO:0033499">
    <property type="term" value="P:galactose catabolic process via UDP-galactose, Leloir pathway"/>
    <property type="evidence" value="ECO:0007669"/>
    <property type="project" value="TreeGrafter"/>
</dbReference>
<dbReference type="PANTHER" id="PTHR43725:SF53">
    <property type="entry name" value="UDP-ARABINOSE 4-EPIMERASE 1"/>
    <property type="match status" value="1"/>
</dbReference>
<gene>
    <name evidence="12" type="ORF">F4553_003818</name>
</gene>
<evidence type="ECO:0000256" key="7">
    <source>
        <dbReference type="ARBA" id="ARBA00023027"/>
    </source>
</evidence>
<evidence type="ECO:0000256" key="9">
    <source>
        <dbReference type="ARBA" id="ARBA00023277"/>
    </source>
</evidence>
<evidence type="ECO:0000256" key="5">
    <source>
        <dbReference type="ARBA" id="ARBA00013189"/>
    </source>
</evidence>
<dbReference type="CDD" id="cd05247">
    <property type="entry name" value="UDP_G4E_1_SDR_e"/>
    <property type="match status" value="1"/>
</dbReference>
<dbReference type="InterPro" id="IPR036291">
    <property type="entry name" value="NAD(P)-bd_dom_sf"/>
</dbReference>
<proteinExistence type="inferred from homology"/>
<comment type="pathway">
    <text evidence="3 10">Carbohydrate metabolism; galactose metabolism.</text>
</comment>
<feature type="domain" description="NAD-dependent epimerase/dehydratase" evidence="11">
    <location>
        <begin position="4"/>
        <end position="252"/>
    </location>
</feature>
<evidence type="ECO:0000256" key="10">
    <source>
        <dbReference type="RuleBase" id="RU366046"/>
    </source>
</evidence>
<comment type="similarity">
    <text evidence="4 10">Belongs to the NAD(P)-dependent epimerase/dehydratase family.</text>
</comment>
<comment type="cofactor">
    <cofactor evidence="2 10">
        <name>NAD(+)</name>
        <dbReference type="ChEBI" id="CHEBI:57540"/>
    </cofactor>
</comment>
<evidence type="ECO:0000256" key="8">
    <source>
        <dbReference type="ARBA" id="ARBA00023235"/>
    </source>
</evidence>
<evidence type="ECO:0000256" key="3">
    <source>
        <dbReference type="ARBA" id="ARBA00004947"/>
    </source>
</evidence>
<organism evidence="12 13">
    <name type="scientific">Allocatelliglobosispora scoriae</name>
    <dbReference type="NCBI Taxonomy" id="643052"/>
    <lineage>
        <taxon>Bacteria</taxon>
        <taxon>Bacillati</taxon>
        <taxon>Actinomycetota</taxon>
        <taxon>Actinomycetes</taxon>
        <taxon>Micromonosporales</taxon>
        <taxon>Micromonosporaceae</taxon>
        <taxon>Allocatelliglobosispora</taxon>
    </lineage>
</organism>
<evidence type="ECO:0000313" key="13">
    <source>
        <dbReference type="Proteomes" id="UP000587527"/>
    </source>
</evidence>
<accession>A0A841BTF3</accession>
<comment type="caution">
    <text evidence="12">The sequence shown here is derived from an EMBL/GenBank/DDBJ whole genome shotgun (WGS) entry which is preliminary data.</text>
</comment>
<dbReference type="RefSeq" id="WP_184837840.1">
    <property type="nucleotide sequence ID" value="NZ_JACHMN010000002.1"/>
</dbReference>
<keyword evidence="7 10" id="KW-0520">NAD</keyword>
<dbReference type="InterPro" id="IPR001509">
    <property type="entry name" value="Epimerase_deHydtase"/>
</dbReference>